<keyword evidence="1" id="KW-0472">Membrane</keyword>
<keyword evidence="1" id="KW-0812">Transmembrane</keyword>
<dbReference type="KEGG" id="cep:Cri9333_1749"/>
<dbReference type="Proteomes" id="UP000010472">
    <property type="component" value="Chromosome"/>
</dbReference>
<feature type="transmembrane region" description="Helical" evidence="1">
    <location>
        <begin position="6"/>
        <end position="23"/>
    </location>
</feature>
<protein>
    <submittedName>
        <fullName evidence="2">Uncharacterized protein</fullName>
    </submittedName>
</protein>
<name>K9VYL8_9CYAN</name>
<keyword evidence="1" id="KW-1133">Transmembrane helix</keyword>
<dbReference type="eggNOG" id="ENOG5032Y8J">
    <property type="taxonomic scope" value="Bacteria"/>
</dbReference>
<evidence type="ECO:0000313" key="2">
    <source>
        <dbReference type="EMBL" id="AFZ12634.1"/>
    </source>
</evidence>
<dbReference type="OrthoDB" id="582659at2"/>
<evidence type="ECO:0000256" key="1">
    <source>
        <dbReference type="SAM" id="Phobius"/>
    </source>
</evidence>
<dbReference type="AlphaFoldDB" id="K9VYL8"/>
<reference evidence="2 3" key="1">
    <citation type="submission" date="2012-06" db="EMBL/GenBank/DDBJ databases">
        <title>Finished chromosome of genome of Crinalium epipsammum PCC 9333.</title>
        <authorList>
            <consortium name="US DOE Joint Genome Institute"/>
            <person name="Gugger M."/>
            <person name="Coursin T."/>
            <person name="Rippka R."/>
            <person name="Tandeau De Marsac N."/>
            <person name="Huntemann M."/>
            <person name="Wei C.-L."/>
            <person name="Han J."/>
            <person name="Detter J.C."/>
            <person name="Han C."/>
            <person name="Tapia R."/>
            <person name="Davenport K."/>
            <person name="Daligault H."/>
            <person name="Erkkila T."/>
            <person name="Gu W."/>
            <person name="Munk A.C.C."/>
            <person name="Teshima H."/>
            <person name="Xu Y."/>
            <person name="Chain P."/>
            <person name="Chen A."/>
            <person name="Krypides N."/>
            <person name="Mavromatis K."/>
            <person name="Markowitz V."/>
            <person name="Szeto E."/>
            <person name="Ivanova N."/>
            <person name="Mikhailova N."/>
            <person name="Ovchinnikova G."/>
            <person name="Pagani I."/>
            <person name="Pati A."/>
            <person name="Goodwin L."/>
            <person name="Peters L."/>
            <person name="Pitluck S."/>
            <person name="Woyke T."/>
            <person name="Kerfeld C."/>
        </authorList>
    </citation>
    <scope>NUCLEOTIDE SEQUENCE [LARGE SCALE GENOMIC DNA]</scope>
    <source>
        <strain evidence="2 3">PCC 9333</strain>
    </source>
</reference>
<sequence>MVTVVVVLNTLIALISLYVALQIRKLRRRLAKIADTLTKAERNTHKVLSKSPKTISKGQRSFHKLNERYQRFEPQLKKVQQVLAILGLLQRLSQTRLSDRKSKIRTKMP</sequence>
<evidence type="ECO:0000313" key="3">
    <source>
        <dbReference type="Proteomes" id="UP000010472"/>
    </source>
</evidence>
<proteinExistence type="predicted"/>
<accession>K9VYL8</accession>
<dbReference type="EMBL" id="CP003620">
    <property type="protein sequence ID" value="AFZ12634.1"/>
    <property type="molecule type" value="Genomic_DNA"/>
</dbReference>
<gene>
    <name evidence="2" type="ORF">Cri9333_1749</name>
</gene>
<organism evidence="2 3">
    <name type="scientific">Crinalium epipsammum PCC 9333</name>
    <dbReference type="NCBI Taxonomy" id="1173022"/>
    <lineage>
        <taxon>Bacteria</taxon>
        <taxon>Bacillati</taxon>
        <taxon>Cyanobacteriota</taxon>
        <taxon>Cyanophyceae</taxon>
        <taxon>Gomontiellales</taxon>
        <taxon>Gomontiellaceae</taxon>
        <taxon>Crinalium</taxon>
    </lineage>
</organism>
<keyword evidence="3" id="KW-1185">Reference proteome</keyword>
<dbReference type="RefSeq" id="WP_015202752.1">
    <property type="nucleotide sequence ID" value="NC_019753.1"/>
</dbReference>
<dbReference type="STRING" id="1173022.Cri9333_1749"/>
<dbReference type="HOGENOM" id="CLU_167641_0_0_3"/>